<comment type="catalytic activity">
    <reaction evidence="1">
        <text>ATP + protein L-histidine = ADP + protein N-phospho-L-histidine.</text>
        <dbReference type="EC" id="2.7.13.3"/>
    </reaction>
</comment>
<dbReference type="STRING" id="58117.SAMN05421833_11127"/>
<dbReference type="InterPro" id="IPR003594">
    <property type="entry name" value="HATPase_dom"/>
</dbReference>
<keyword evidence="9" id="KW-0902">Two-component regulatory system</keyword>
<dbReference type="RefSeq" id="WP_239105027.1">
    <property type="nucleotide sequence ID" value="NZ_FTNI01000011.1"/>
</dbReference>
<dbReference type="GO" id="GO:0000155">
    <property type="term" value="F:phosphorelay sensor kinase activity"/>
    <property type="evidence" value="ECO:0007669"/>
    <property type="project" value="InterPro"/>
</dbReference>
<evidence type="ECO:0000313" key="15">
    <source>
        <dbReference type="Proteomes" id="UP000186096"/>
    </source>
</evidence>
<keyword evidence="7 14" id="KW-0418">Kinase</keyword>
<dbReference type="PROSITE" id="PS50109">
    <property type="entry name" value="HIS_KIN"/>
    <property type="match status" value="1"/>
</dbReference>
<feature type="domain" description="HAMP" evidence="13">
    <location>
        <begin position="195"/>
        <end position="245"/>
    </location>
</feature>
<dbReference type="CDD" id="cd06225">
    <property type="entry name" value="HAMP"/>
    <property type="match status" value="1"/>
</dbReference>
<dbReference type="InterPro" id="IPR005467">
    <property type="entry name" value="His_kinase_dom"/>
</dbReference>
<dbReference type="SUPFAM" id="SSF158472">
    <property type="entry name" value="HAMP domain-like"/>
    <property type="match status" value="1"/>
</dbReference>
<dbReference type="Pfam" id="PF02518">
    <property type="entry name" value="HATPase_c"/>
    <property type="match status" value="1"/>
</dbReference>
<dbReference type="EMBL" id="FTNI01000011">
    <property type="protein sequence ID" value="SIR58127.1"/>
    <property type="molecule type" value="Genomic_DNA"/>
</dbReference>
<evidence type="ECO:0000256" key="9">
    <source>
        <dbReference type="ARBA" id="ARBA00023012"/>
    </source>
</evidence>
<dbReference type="CDD" id="cd00082">
    <property type="entry name" value="HisKA"/>
    <property type="match status" value="1"/>
</dbReference>
<evidence type="ECO:0000256" key="2">
    <source>
        <dbReference type="ARBA" id="ARBA00004236"/>
    </source>
</evidence>
<gene>
    <name evidence="14" type="ORF">SAMN05421833_11127</name>
</gene>
<dbReference type="Gene3D" id="3.30.565.10">
    <property type="entry name" value="Histidine kinase-like ATPase, C-terminal domain"/>
    <property type="match status" value="1"/>
</dbReference>
<dbReference type="Gene3D" id="6.10.340.10">
    <property type="match status" value="1"/>
</dbReference>
<keyword evidence="15" id="KW-1185">Reference proteome</keyword>
<evidence type="ECO:0000313" key="14">
    <source>
        <dbReference type="EMBL" id="SIR58127.1"/>
    </source>
</evidence>
<dbReference type="InterPro" id="IPR003661">
    <property type="entry name" value="HisK_dim/P_dom"/>
</dbReference>
<evidence type="ECO:0000256" key="4">
    <source>
        <dbReference type="ARBA" id="ARBA00022553"/>
    </source>
</evidence>
<dbReference type="PANTHER" id="PTHR45436:SF5">
    <property type="entry name" value="SENSOR HISTIDINE KINASE TRCS"/>
    <property type="match status" value="1"/>
</dbReference>
<accession>A0A1N7C3H4</accession>
<keyword evidence="6 11" id="KW-0812">Transmembrane</keyword>
<dbReference type="Gene3D" id="1.10.287.130">
    <property type="match status" value="1"/>
</dbReference>
<dbReference type="InterPro" id="IPR050428">
    <property type="entry name" value="TCS_sensor_his_kinase"/>
</dbReference>
<evidence type="ECO:0000256" key="11">
    <source>
        <dbReference type="SAM" id="Phobius"/>
    </source>
</evidence>
<reference evidence="15" key="1">
    <citation type="submission" date="2017-01" db="EMBL/GenBank/DDBJ databases">
        <authorList>
            <person name="Varghese N."/>
            <person name="Submissions S."/>
        </authorList>
    </citation>
    <scope>NUCLEOTIDE SEQUENCE [LARGE SCALE GENOMIC DNA]</scope>
    <source>
        <strain evidence="15">ATCC 12950</strain>
    </source>
</reference>
<dbReference type="SUPFAM" id="SSF55874">
    <property type="entry name" value="ATPase domain of HSP90 chaperone/DNA topoisomerase II/histidine kinase"/>
    <property type="match status" value="1"/>
</dbReference>
<evidence type="ECO:0000256" key="5">
    <source>
        <dbReference type="ARBA" id="ARBA00022679"/>
    </source>
</evidence>
<dbReference type="InterPro" id="IPR003660">
    <property type="entry name" value="HAMP_dom"/>
</dbReference>
<dbReference type="GO" id="GO:0005886">
    <property type="term" value="C:plasma membrane"/>
    <property type="evidence" value="ECO:0007669"/>
    <property type="project" value="UniProtKB-SubCell"/>
</dbReference>
<evidence type="ECO:0000256" key="8">
    <source>
        <dbReference type="ARBA" id="ARBA00022989"/>
    </source>
</evidence>
<evidence type="ECO:0000256" key="1">
    <source>
        <dbReference type="ARBA" id="ARBA00000085"/>
    </source>
</evidence>
<dbReference type="PROSITE" id="PS50885">
    <property type="entry name" value="HAMP"/>
    <property type="match status" value="1"/>
</dbReference>
<sequence>MSAEPAETRRTTWNRRRTPPDPRHPPRTRVPLNALSLVNSLSLLDPRSLRWKIAALVAAASCAVAVAVGVLVHTTTYDWSLNVGRTAALQAAISAATGGGDQTGTVLQDPAVLPPELLRQAAAGEPVTWYDDTKPDEPWMWAAVRDGGRVLAVKVDMGAERRSLQALDRHIVMATLAALAIVVPLAALVAELPNRRLRRVAGTARRIAGGDLDARIGAGGRTRDEIGEISAAVDSMAGALQERLLTEQRFTADVAHELRTPLMGLITSAELLPEGEITELVRDRVGVLRALVEDLLEISRLDAGAERAEQVPVPLGEVVEESVRRTGLPARVEVTGHPVADTDPRRLDRIIANLVANAHRHGRPPVEVGVCGTTIVVRDHGPGFPGTLLAEGPRRFRTGAEERGRGHGLGLTIALGQAQVIGASLDFANAPDGGAVATVRLDAGARDRHTGV</sequence>
<dbReference type="SMART" id="SM00388">
    <property type="entry name" value="HisKA"/>
    <property type="match status" value="1"/>
</dbReference>
<dbReference type="PANTHER" id="PTHR45436">
    <property type="entry name" value="SENSOR HISTIDINE KINASE YKOH"/>
    <property type="match status" value="1"/>
</dbReference>
<evidence type="ECO:0000256" key="3">
    <source>
        <dbReference type="ARBA" id="ARBA00012438"/>
    </source>
</evidence>
<dbReference type="AlphaFoldDB" id="A0A1N7C3H4"/>
<name>A0A1N7C3H4_9ACTN</name>
<organism evidence="14 15">
    <name type="scientific">Microbispora rosea</name>
    <dbReference type="NCBI Taxonomy" id="58117"/>
    <lineage>
        <taxon>Bacteria</taxon>
        <taxon>Bacillati</taxon>
        <taxon>Actinomycetota</taxon>
        <taxon>Actinomycetes</taxon>
        <taxon>Streptosporangiales</taxon>
        <taxon>Streptosporangiaceae</taxon>
        <taxon>Microbispora</taxon>
    </lineage>
</organism>
<dbReference type="EC" id="2.7.13.3" evidence="3"/>
<dbReference type="InterPro" id="IPR036097">
    <property type="entry name" value="HisK_dim/P_sf"/>
</dbReference>
<evidence type="ECO:0000259" key="13">
    <source>
        <dbReference type="PROSITE" id="PS50885"/>
    </source>
</evidence>
<dbReference type="SMART" id="SM00387">
    <property type="entry name" value="HATPase_c"/>
    <property type="match status" value="1"/>
</dbReference>
<protein>
    <recommendedName>
        <fullName evidence="3">histidine kinase</fullName>
        <ecNumber evidence="3">2.7.13.3</ecNumber>
    </recommendedName>
</protein>
<dbReference type="InterPro" id="IPR036890">
    <property type="entry name" value="HATPase_C_sf"/>
</dbReference>
<keyword evidence="4" id="KW-0597">Phosphoprotein</keyword>
<feature type="transmembrane region" description="Helical" evidence="11">
    <location>
        <begin position="53"/>
        <end position="72"/>
    </location>
</feature>
<dbReference type="Pfam" id="PF00672">
    <property type="entry name" value="HAMP"/>
    <property type="match status" value="1"/>
</dbReference>
<evidence type="ECO:0000256" key="10">
    <source>
        <dbReference type="SAM" id="MobiDB-lite"/>
    </source>
</evidence>
<dbReference type="Pfam" id="PF00512">
    <property type="entry name" value="HisKA"/>
    <property type="match status" value="1"/>
</dbReference>
<evidence type="ECO:0000256" key="7">
    <source>
        <dbReference type="ARBA" id="ARBA00022777"/>
    </source>
</evidence>
<feature type="transmembrane region" description="Helical" evidence="11">
    <location>
        <begin position="171"/>
        <end position="190"/>
    </location>
</feature>
<comment type="subcellular location">
    <subcellularLocation>
        <location evidence="2">Cell membrane</location>
    </subcellularLocation>
</comment>
<feature type="compositionally biased region" description="Basic and acidic residues" evidence="10">
    <location>
        <begin position="1"/>
        <end position="10"/>
    </location>
</feature>
<evidence type="ECO:0000259" key="12">
    <source>
        <dbReference type="PROSITE" id="PS50109"/>
    </source>
</evidence>
<feature type="domain" description="Histidine kinase" evidence="12">
    <location>
        <begin position="253"/>
        <end position="445"/>
    </location>
</feature>
<keyword evidence="8 11" id="KW-1133">Transmembrane helix</keyword>
<dbReference type="Proteomes" id="UP000186096">
    <property type="component" value="Unassembled WGS sequence"/>
</dbReference>
<dbReference type="SUPFAM" id="SSF47384">
    <property type="entry name" value="Homodimeric domain of signal transducing histidine kinase"/>
    <property type="match status" value="1"/>
</dbReference>
<keyword evidence="11" id="KW-0472">Membrane</keyword>
<keyword evidence="5" id="KW-0808">Transferase</keyword>
<dbReference type="SMART" id="SM00304">
    <property type="entry name" value="HAMP"/>
    <property type="match status" value="1"/>
</dbReference>
<feature type="region of interest" description="Disordered" evidence="10">
    <location>
        <begin position="1"/>
        <end position="29"/>
    </location>
</feature>
<evidence type="ECO:0000256" key="6">
    <source>
        <dbReference type="ARBA" id="ARBA00022692"/>
    </source>
</evidence>
<proteinExistence type="predicted"/>